<evidence type="ECO:0000313" key="3">
    <source>
        <dbReference type="EMBL" id="MCQ8104737.1"/>
    </source>
</evidence>
<comment type="caution">
    <text evidence="3">The sequence shown here is derived from an EMBL/GenBank/DDBJ whole genome shotgun (WGS) entry which is preliminary data.</text>
</comment>
<gene>
    <name evidence="3" type="ORF">NP590_11525</name>
</gene>
<keyword evidence="4" id="KW-1185">Reference proteome</keyword>
<accession>A0ABT1TH00</accession>
<dbReference type="Pfam" id="PF03693">
    <property type="entry name" value="ParD_antitoxin"/>
    <property type="match status" value="1"/>
</dbReference>
<dbReference type="InterPro" id="IPR010985">
    <property type="entry name" value="Ribbon_hlx_hlx"/>
</dbReference>
<dbReference type="Gene3D" id="6.10.10.120">
    <property type="entry name" value="Antitoxin ParD1-like"/>
    <property type="match status" value="1"/>
</dbReference>
<dbReference type="RefSeq" id="WP_256602536.1">
    <property type="nucleotide sequence ID" value="NZ_JANIBJ010000019.1"/>
</dbReference>
<organism evidence="3 4">
    <name type="scientific">Methylomonas subterranea</name>
    <dbReference type="NCBI Taxonomy" id="2952225"/>
    <lineage>
        <taxon>Bacteria</taxon>
        <taxon>Pseudomonadati</taxon>
        <taxon>Pseudomonadota</taxon>
        <taxon>Gammaproteobacteria</taxon>
        <taxon>Methylococcales</taxon>
        <taxon>Methylococcaceae</taxon>
        <taxon>Methylomonas</taxon>
    </lineage>
</organism>
<evidence type="ECO:0000313" key="4">
    <source>
        <dbReference type="Proteomes" id="UP001524499"/>
    </source>
</evidence>
<dbReference type="Proteomes" id="UP001524499">
    <property type="component" value="Unassembled WGS sequence"/>
</dbReference>
<evidence type="ECO:0000256" key="2">
    <source>
        <dbReference type="ARBA" id="ARBA00022649"/>
    </source>
</evidence>
<reference evidence="3 4" key="1">
    <citation type="submission" date="2022-07" db="EMBL/GenBank/DDBJ databases">
        <title>Methylomonas rivi sp. nov., Methylomonas rosea sp. nov., Methylomonas aureus sp. nov. and Methylomonas subterranea sp. nov., four novel methanotrophs isolated from a freshwater creek and the deep terrestrial subsurface.</title>
        <authorList>
            <person name="Abin C."/>
            <person name="Sankaranarayanan K."/>
            <person name="Garner C."/>
            <person name="Sindelar R."/>
            <person name="Kotary K."/>
            <person name="Garner R."/>
            <person name="Barclay S."/>
            <person name="Lawson P."/>
            <person name="Krumholz L."/>
        </authorList>
    </citation>
    <scope>NUCLEOTIDE SEQUENCE [LARGE SCALE GENOMIC DNA]</scope>
    <source>
        <strain evidence="3 4">SURF-2</strain>
    </source>
</reference>
<dbReference type="InterPro" id="IPR038296">
    <property type="entry name" value="ParD_sf"/>
</dbReference>
<proteinExistence type="predicted"/>
<dbReference type="SUPFAM" id="SSF47598">
    <property type="entry name" value="Ribbon-helix-helix"/>
    <property type="match status" value="1"/>
</dbReference>
<evidence type="ECO:0000256" key="1">
    <source>
        <dbReference type="ARBA" id="ARBA00017940"/>
    </source>
</evidence>
<dbReference type="InterPro" id="IPR022789">
    <property type="entry name" value="ParD"/>
</dbReference>
<name>A0ABT1TH00_9GAMM</name>
<keyword evidence="2" id="KW-1277">Toxin-antitoxin system</keyword>
<protein>
    <recommendedName>
        <fullName evidence="1">Antitoxin ParD</fullName>
    </recommendedName>
</protein>
<sequence>MDAVFCFMWCEIGAILVHNLFLKGQTMVRQSISISEPNDEWLKAQVASAEYSSKSEAINDLIRQARRRQLEIEHIRSELIKAEQSGFIDEQPDELLANFKEEARQDGLL</sequence>
<dbReference type="EMBL" id="JANIBJ010000019">
    <property type="protein sequence ID" value="MCQ8104737.1"/>
    <property type="molecule type" value="Genomic_DNA"/>
</dbReference>